<evidence type="ECO:0000313" key="1">
    <source>
        <dbReference type="EMBL" id="MBP1464217.1"/>
    </source>
</evidence>
<evidence type="ECO:0000313" key="2">
    <source>
        <dbReference type="Proteomes" id="UP001193081"/>
    </source>
</evidence>
<dbReference type="EMBL" id="SIJK02000001">
    <property type="protein sequence ID" value="MBP1464217.1"/>
    <property type="molecule type" value="Genomic_DNA"/>
</dbReference>
<proteinExistence type="predicted"/>
<name>A0ABS4D449_9CHLR</name>
<dbReference type="RefSeq" id="WP_135475681.1">
    <property type="nucleotide sequence ID" value="NZ_SIJK02000001.1"/>
</dbReference>
<comment type="caution">
    <text evidence="1">The sequence shown here is derived from an EMBL/GenBank/DDBJ whole genome shotgun (WGS) entry which is preliminary data.</text>
</comment>
<reference evidence="1 2" key="1">
    <citation type="submission" date="2021-03" db="EMBL/GenBank/DDBJ databases">
        <authorList>
            <person name="Grouzdev D.S."/>
        </authorList>
    </citation>
    <scope>NUCLEOTIDE SEQUENCE [LARGE SCALE GENOMIC DNA]</scope>
    <source>
        <strain evidence="1 2">M50-1</strain>
    </source>
</reference>
<organism evidence="1 2">
    <name type="scientific">Candidatus Chloroploca mongolica</name>
    <dbReference type="NCBI Taxonomy" id="2528176"/>
    <lineage>
        <taxon>Bacteria</taxon>
        <taxon>Bacillati</taxon>
        <taxon>Chloroflexota</taxon>
        <taxon>Chloroflexia</taxon>
        <taxon>Chloroflexales</taxon>
        <taxon>Chloroflexineae</taxon>
        <taxon>Oscillochloridaceae</taxon>
        <taxon>Candidatus Chloroploca</taxon>
    </lineage>
</organism>
<sequence length="157" mass="18564">MFDCALDDFRIGDCVGHAEELRVVRERLYCTACRAIDQQFVYFVVYRGILVDVALDLASAEAQLRSFSFERLLLWYHDLYAKREAERRERWEVERFLRDVVRWYTEGYDQMTPEEREQKPLGLLFFHNRDVLASAADPVAAVRAYLEAQENDGKNRT</sequence>
<protein>
    <submittedName>
        <fullName evidence="1">Uncharacterized protein</fullName>
    </submittedName>
</protein>
<keyword evidence="2" id="KW-1185">Reference proteome</keyword>
<dbReference type="Proteomes" id="UP001193081">
    <property type="component" value="Unassembled WGS sequence"/>
</dbReference>
<accession>A0ABS4D449</accession>
<gene>
    <name evidence="1" type="ORF">EYB53_000715</name>
</gene>